<dbReference type="SUPFAM" id="SSF47413">
    <property type="entry name" value="lambda repressor-like DNA-binding domains"/>
    <property type="match status" value="1"/>
</dbReference>
<organism evidence="2">
    <name type="scientific">marine sediment metagenome</name>
    <dbReference type="NCBI Taxonomy" id="412755"/>
    <lineage>
        <taxon>unclassified sequences</taxon>
        <taxon>metagenomes</taxon>
        <taxon>ecological metagenomes</taxon>
    </lineage>
</organism>
<dbReference type="InterPro" id="IPR010982">
    <property type="entry name" value="Lambda_DNA-bd_dom_sf"/>
</dbReference>
<feature type="domain" description="HTH cro/C1-type" evidence="1">
    <location>
        <begin position="7"/>
        <end position="50"/>
    </location>
</feature>
<dbReference type="AlphaFoldDB" id="X1D1F4"/>
<dbReference type="InterPro" id="IPR001387">
    <property type="entry name" value="Cro/C1-type_HTH"/>
</dbReference>
<accession>X1D1F4</accession>
<dbReference type="PROSITE" id="PS50943">
    <property type="entry name" value="HTH_CROC1"/>
    <property type="match status" value="1"/>
</dbReference>
<proteinExistence type="predicted"/>
<dbReference type="CDD" id="cd00093">
    <property type="entry name" value="HTH_XRE"/>
    <property type="match status" value="1"/>
</dbReference>
<dbReference type="EMBL" id="BART01034113">
    <property type="protein sequence ID" value="GAH14646.1"/>
    <property type="molecule type" value="Genomic_DNA"/>
</dbReference>
<gene>
    <name evidence="2" type="ORF">S01H4_58407</name>
</gene>
<protein>
    <recommendedName>
        <fullName evidence="1">HTH cro/C1-type domain-containing protein</fullName>
    </recommendedName>
</protein>
<dbReference type="Pfam" id="PF01381">
    <property type="entry name" value="HTH_3"/>
    <property type="match status" value="1"/>
</dbReference>
<dbReference type="GO" id="GO:0003677">
    <property type="term" value="F:DNA binding"/>
    <property type="evidence" value="ECO:0007669"/>
    <property type="project" value="InterPro"/>
</dbReference>
<dbReference type="Gene3D" id="1.10.260.40">
    <property type="entry name" value="lambda repressor-like DNA-binding domains"/>
    <property type="match status" value="1"/>
</dbReference>
<name>X1D1F4_9ZZZZ</name>
<evidence type="ECO:0000313" key="2">
    <source>
        <dbReference type="EMBL" id="GAH14646.1"/>
    </source>
</evidence>
<comment type="caution">
    <text evidence="2">The sequence shown here is derived from an EMBL/GenBank/DDBJ whole genome shotgun (WGS) entry which is preliminary data.</text>
</comment>
<sequence>MDLGLFQRDVAKFVGVKTDTVTNWEKDRIKPSENNLRKIKEFLSIKIKKFR</sequence>
<evidence type="ECO:0000259" key="1">
    <source>
        <dbReference type="PROSITE" id="PS50943"/>
    </source>
</evidence>
<reference evidence="2" key="1">
    <citation type="journal article" date="2014" name="Front. Microbiol.">
        <title>High frequency of phylogenetically diverse reductive dehalogenase-homologous genes in deep subseafloor sedimentary metagenomes.</title>
        <authorList>
            <person name="Kawai M."/>
            <person name="Futagami T."/>
            <person name="Toyoda A."/>
            <person name="Takaki Y."/>
            <person name="Nishi S."/>
            <person name="Hori S."/>
            <person name="Arai W."/>
            <person name="Tsubouchi T."/>
            <person name="Morono Y."/>
            <person name="Uchiyama I."/>
            <person name="Ito T."/>
            <person name="Fujiyama A."/>
            <person name="Inagaki F."/>
            <person name="Takami H."/>
        </authorList>
    </citation>
    <scope>NUCLEOTIDE SEQUENCE</scope>
    <source>
        <strain evidence="2">Expedition CK06-06</strain>
    </source>
</reference>